<feature type="transmembrane region" description="Helical" evidence="1">
    <location>
        <begin position="216"/>
        <end position="241"/>
    </location>
</feature>
<evidence type="ECO:0000313" key="2">
    <source>
        <dbReference type="EMBL" id="KAF2732718.1"/>
    </source>
</evidence>
<keyword evidence="3" id="KW-1185">Reference proteome</keyword>
<keyword evidence="1" id="KW-0472">Membrane</keyword>
<keyword evidence="1" id="KW-0812">Transmembrane</keyword>
<dbReference type="OrthoDB" id="4770059at2759"/>
<keyword evidence="1" id="KW-1133">Transmembrane helix</keyword>
<evidence type="ECO:0000256" key="1">
    <source>
        <dbReference type="SAM" id="Phobius"/>
    </source>
</evidence>
<gene>
    <name evidence="2" type="ORF">EJ04DRAFT_525068</name>
</gene>
<organism evidence="2 3">
    <name type="scientific">Polyplosphaeria fusca</name>
    <dbReference type="NCBI Taxonomy" id="682080"/>
    <lineage>
        <taxon>Eukaryota</taxon>
        <taxon>Fungi</taxon>
        <taxon>Dikarya</taxon>
        <taxon>Ascomycota</taxon>
        <taxon>Pezizomycotina</taxon>
        <taxon>Dothideomycetes</taxon>
        <taxon>Pleosporomycetidae</taxon>
        <taxon>Pleosporales</taxon>
        <taxon>Tetraplosphaeriaceae</taxon>
        <taxon>Polyplosphaeria</taxon>
    </lineage>
</organism>
<dbReference type="AlphaFoldDB" id="A0A9P4V145"/>
<evidence type="ECO:0000313" key="3">
    <source>
        <dbReference type="Proteomes" id="UP000799444"/>
    </source>
</evidence>
<protein>
    <submittedName>
        <fullName evidence="2">Uncharacterized protein</fullName>
    </submittedName>
</protein>
<proteinExistence type="predicted"/>
<reference evidence="2" key="1">
    <citation type="journal article" date="2020" name="Stud. Mycol.">
        <title>101 Dothideomycetes genomes: a test case for predicting lifestyles and emergence of pathogens.</title>
        <authorList>
            <person name="Haridas S."/>
            <person name="Albert R."/>
            <person name="Binder M."/>
            <person name="Bloem J."/>
            <person name="Labutti K."/>
            <person name="Salamov A."/>
            <person name="Andreopoulos B."/>
            <person name="Baker S."/>
            <person name="Barry K."/>
            <person name="Bills G."/>
            <person name="Bluhm B."/>
            <person name="Cannon C."/>
            <person name="Castanera R."/>
            <person name="Culley D."/>
            <person name="Daum C."/>
            <person name="Ezra D."/>
            <person name="Gonzalez J."/>
            <person name="Henrissat B."/>
            <person name="Kuo A."/>
            <person name="Liang C."/>
            <person name="Lipzen A."/>
            <person name="Lutzoni F."/>
            <person name="Magnuson J."/>
            <person name="Mondo S."/>
            <person name="Nolan M."/>
            <person name="Ohm R."/>
            <person name="Pangilinan J."/>
            <person name="Park H.-J."/>
            <person name="Ramirez L."/>
            <person name="Alfaro M."/>
            <person name="Sun H."/>
            <person name="Tritt A."/>
            <person name="Yoshinaga Y."/>
            <person name="Zwiers L.-H."/>
            <person name="Turgeon B."/>
            <person name="Goodwin S."/>
            <person name="Spatafora J."/>
            <person name="Crous P."/>
            <person name="Grigoriev I."/>
        </authorList>
    </citation>
    <scope>NUCLEOTIDE SEQUENCE</scope>
    <source>
        <strain evidence="2">CBS 125425</strain>
    </source>
</reference>
<dbReference type="EMBL" id="ML996172">
    <property type="protein sequence ID" value="KAF2732718.1"/>
    <property type="molecule type" value="Genomic_DNA"/>
</dbReference>
<comment type="caution">
    <text evidence="2">The sequence shown here is derived from an EMBL/GenBank/DDBJ whole genome shotgun (WGS) entry which is preliminary data.</text>
</comment>
<accession>A0A9P4V145</accession>
<sequence>MNATPPSCNDCSIAAVTTTFTPPSSCSQFWTPDGALTVDTQSFQTLTRNATPDECLPTELNKGPACSQCRNASAVTFSPGVCPDGWIANSTGFVNGVTTSYCCPSDAPSFTSNYYEDAGESLESLLCEGSFSSMTMTITYNVTSLTSTFSWNPSASTYSVWNITKFLTATTVSMDSGILIARPVVAQYIEGQIPQHTESQIPQAEHSSTLSKGAKIGIGVGVAIVGLAIICGIFVVLGKLVKRRAASRPRGRNDPAPTARVV</sequence>
<dbReference type="Proteomes" id="UP000799444">
    <property type="component" value="Unassembled WGS sequence"/>
</dbReference>
<name>A0A9P4V145_9PLEO</name>